<feature type="compositionally biased region" description="Basic and acidic residues" evidence="11">
    <location>
        <begin position="45"/>
        <end position="82"/>
    </location>
</feature>
<dbReference type="PRINTS" id="PR00982">
    <property type="entry name" value="TRNASYNTHLYS"/>
</dbReference>
<dbReference type="GO" id="GO:0017101">
    <property type="term" value="C:aminoacyl-tRNA synthetase multienzyme complex"/>
    <property type="evidence" value="ECO:0007669"/>
    <property type="project" value="TreeGrafter"/>
</dbReference>
<dbReference type="InterPro" id="IPR004364">
    <property type="entry name" value="Aa-tRNA-synt_II"/>
</dbReference>
<keyword evidence="6" id="KW-0067">ATP-binding</keyword>
<dbReference type="GO" id="GO:0006430">
    <property type="term" value="P:lysyl-tRNA aminoacylation"/>
    <property type="evidence" value="ECO:0007669"/>
    <property type="project" value="InterPro"/>
</dbReference>
<dbReference type="GO" id="GO:0005634">
    <property type="term" value="C:nucleus"/>
    <property type="evidence" value="ECO:0007669"/>
    <property type="project" value="TreeGrafter"/>
</dbReference>
<dbReference type="GO" id="GO:0005615">
    <property type="term" value="C:extracellular space"/>
    <property type="evidence" value="ECO:0007669"/>
    <property type="project" value="TreeGrafter"/>
</dbReference>
<dbReference type="PANTHER" id="PTHR42918">
    <property type="entry name" value="LYSYL-TRNA SYNTHETASE"/>
    <property type="match status" value="1"/>
</dbReference>
<dbReference type="EMBL" id="JAAKFY010000027">
    <property type="protein sequence ID" value="KAF3832647.1"/>
    <property type="molecule type" value="Genomic_DNA"/>
</dbReference>
<dbReference type="GO" id="GO:0002276">
    <property type="term" value="P:basophil activation involved in immune response"/>
    <property type="evidence" value="ECO:0007669"/>
    <property type="project" value="TreeGrafter"/>
</dbReference>
<dbReference type="GO" id="GO:0005524">
    <property type="term" value="F:ATP binding"/>
    <property type="evidence" value="ECO:0007669"/>
    <property type="project" value="UniProtKB-KW"/>
</dbReference>
<dbReference type="GO" id="GO:0015966">
    <property type="term" value="P:diadenosine tetraphosphate biosynthetic process"/>
    <property type="evidence" value="ECO:0007669"/>
    <property type="project" value="TreeGrafter"/>
</dbReference>
<evidence type="ECO:0000256" key="9">
    <source>
        <dbReference type="ARBA" id="ARBA00030563"/>
    </source>
</evidence>
<dbReference type="FunFam" id="3.30.930.10:FF:000162">
    <property type="entry name" value="Lysyl-tRNA synthetase"/>
    <property type="match status" value="1"/>
</dbReference>
<dbReference type="PIRSF" id="PIRSF039101">
    <property type="entry name" value="LysRS2"/>
    <property type="match status" value="1"/>
</dbReference>
<evidence type="ECO:0000256" key="3">
    <source>
        <dbReference type="ARBA" id="ARBA00015745"/>
    </source>
</evidence>
<keyword evidence="14" id="KW-1185">Reference proteome</keyword>
<dbReference type="PANTHER" id="PTHR42918:SF9">
    <property type="entry name" value="LYSINE--TRNA LIGASE"/>
    <property type="match status" value="1"/>
</dbReference>
<evidence type="ECO:0000256" key="1">
    <source>
        <dbReference type="ARBA" id="ARBA00008226"/>
    </source>
</evidence>
<evidence type="ECO:0000256" key="11">
    <source>
        <dbReference type="SAM" id="MobiDB-lite"/>
    </source>
</evidence>
<comment type="catalytic activity">
    <reaction evidence="10">
        <text>tRNA(Lys) + L-lysine + ATP = L-lysyl-tRNA(Lys) + AMP + diphosphate</text>
        <dbReference type="Rhea" id="RHEA:20792"/>
        <dbReference type="Rhea" id="RHEA-COMP:9696"/>
        <dbReference type="Rhea" id="RHEA-COMP:9697"/>
        <dbReference type="ChEBI" id="CHEBI:30616"/>
        <dbReference type="ChEBI" id="CHEBI:32551"/>
        <dbReference type="ChEBI" id="CHEBI:33019"/>
        <dbReference type="ChEBI" id="CHEBI:78442"/>
        <dbReference type="ChEBI" id="CHEBI:78529"/>
        <dbReference type="ChEBI" id="CHEBI:456215"/>
        <dbReference type="EC" id="6.1.1.6"/>
    </reaction>
</comment>
<keyword evidence="8" id="KW-0030">Aminoacyl-tRNA synthetase</keyword>
<dbReference type="InterPro" id="IPR018149">
    <property type="entry name" value="Lys-tRNA-synth_II_C"/>
</dbReference>
<dbReference type="Gene3D" id="2.40.50.140">
    <property type="entry name" value="Nucleic acid-binding proteins"/>
    <property type="match status" value="1"/>
</dbReference>
<dbReference type="InterPro" id="IPR034762">
    <property type="entry name" value="Lys-tRNA-ligase_II_bac/euk"/>
</dbReference>
<evidence type="ECO:0000256" key="10">
    <source>
        <dbReference type="ARBA" id="ARBA00048573"/>
    </source>
</evidence>
<dbReference type="GO" id="GO:0043032">
    <property type="term" value="P:positive regulation of macrophage activation"/>
    <property type="evidence" value="ECO:0007669"/>
    <property type="project" value="TreeGrafter"/>
</dbReference>
<dbReference type="Pfam" id="PF00152">
    <property type="entry name" value="tRNA-synt_2"/>
    <property type="match status" value="2"/>
</dbReference>
<evidence type="ECO:0000256" key="8">
    <source>
        <dbReference type="ARBA" id="ARBA00023146"/>
    </source>
</evidence>
<dbReference type="OrthoDB" id="21243at2759"/>
<comment type="caution">
    <text evidence="13">The sequence shown here is derived from an EMBL/GenBank/DDBJ whole genome shotgun (WGS) entry which is preliminary data.</text>
</comment>
<dbReference type="InterPro" id="IPR045864">
    <property type="entry name" value="aa-tRNA-synth_II/BPL/LPL"/>
</dbReference>
<keyword evidence="5" id="KW-0547">Nucleotide-binding</keyword>
<comment type="similarity">
    <text evidence="1">Belongs to the class-II aminoacyl-tRNA synthetase family.</text>
</comment>
<evidence type="ECO:0000313" key="13">
    <source>
        <dbReference type="EMBL" id="KAF3832647.1"/>
    </source>
</evidence>
<dbReference type="Pfam" id="PF01336">
    <property type="entry name" value="tRNA_anti-codon"/>
    <property type="match status" value="1"/>
</dbReference>
<dbReference type="InterPro" id="IPR004365">
    <property type="entry name" value="NA-bd_OB_tRNA"/>
</dbReference>
<dbReference type="GO" id="GO:0005829">
    <property type="term" value="C:cytosol"/>
    <property type="evidence" value="ECO:0007669"/>
    <property type="project" value="TreeGrafter"/>
</dbReference>
<sequence length="561" mass="63780">MLCLVRAAGQQLCQAFAVRGQWLKCASPCTAAVHAQMYGIRRRGDKSELKRQMKADKKASEKETRVKEQLDLKKESNDKGAEDACALDEETLDPNQYFEIRSQAIQQLKGTAEDPYPHKYHVDLSLTEFIEKYNHLQPGDQLTEAALLNVSGRVHAKRASGAKLIFYDLRGEGVKLQVMANSRSYKSEEAFVAINNKLRRGDIIGVRGIPGKTKKGELSIIPTEMTLLAPCLHMLPHLHFGLKDKETRFRQRYLDLILNDYVRQKFITRAKIITYLRSYLDQLGFLEIETPMMNIIPGGAVARPFVTYHNDLDMNLFMRIAPELYHKVTFCRMVKHITGGYKVTYHPDGPEGKAFEIDFTPPFRRLSMTGDLEKIMGVKFPPTDSYDSEETRKFFDELCAKKGVECPSPRTTARLLDKLVGDYLEVTCINPTFICEHPQIMSPLAKWHRSQKGLTERFELFVMKKEICNAYTELNDPVRQRELFEQQAMAKAEGDDEAMFIDETFCTALEYGLPPTAGWGMGIDRVAMFLTDSNNIKEVLLFPAMKPDDNKTSAPTEGTSV</sequence>
<evidence type="ECO:0000256" key="6">
    <source>
        <dbReference type="ARBA" id="ARBA00022840"/>
    </source>
</evidence>
<reference evidence="13 14" key="1">
    <citation type="submission" date="2020-03" db="EMBL/GenBank/DDBJ databases">
        <title>Dissostichus mawsoni Genome sequencing and assembly.</title>
        <authorList>
            <person name="Park H."/>
        </authorList>
    </citation>
    <scope>NUCLEOTIDE SEQUENCE [LARGE SCALE GENOMIC DNA]</scope>
    <source>
        <strain evidence="13">DM0001</strain>
        <tissue evidence="13">Muscle</tissue>
    </source>
</reference>
<keyword evidence="7" id="KW-0648">Protein biosynthesis</keyword>
<dbReference type="Proteomes" id="UP000518266">
    <property type="component" value="Unassembled WGS sequence"/>
</dbReference>
<dbReference type="CDD" id="cd00775">
    <property type="entry name" value="LysRS_core"/>
    <property type="match status" value="1"/>
</dbReference>
<dbReference type="GO" id="GO:0003877">
    <property type="term" value="F:ATP:ADP adenylyltransferase activity"/>
    <property type="evidence" value="ECO:0007669"/>
    <property type="project" value="TreeGrafter"/>
</dbReference>
<dbReference type="SUPFAM" id="SSF50249">
    <property type="entry name" value="Nucleic acid-binding proteins"/>
    <property type="match status" value="1"/>
</dbReference>
<dbReference type="InterPro" id="IPR012340">
    <property type="entry name" value="NA-bd_OB-fold"/>
</dbReference>
<protein>
    <recommendedName>
        <fullName evidence="3">Lysine--tRNA ligase</fullName>
        <ecNumber evidence="2">6.1.1.6</ecNumber>
    </recommendedName>
    <alternativeName>
        <fullName evidence="9">Lysyl-tRNA synthetase</fullName>
    </alternativeName>
</protein>
<evidence type="ECO:0000256" key="7">
    <source>
        <dbReference type="ARBA" id="ARBA00022917"/>
    </source>
</evidence>
<dbReference type="EC" id="6.1.1.6" evidence="2"/>
<organism evidence="13 14">
    <name type="scientific">Dissostichus mawsoni</name>
    <name type="common">Antarctic cod</name>
    <dbReference type="NCBI Taxonomy" id="36200"/>
    <lineage>
        <taxon>Eukaryota</taxon>
        <taxon>Metazoa</taxon>
        <taxon>Chordata</taxon>
        <taxon>Craniata</taxon>
        <taxon>Vertebrata</taxon>
        <taxon>Euteleostomi</taxon>
        <taxon>Actinopterygii</taxon>
        <taxon>Neopterygii</taxon>
        <taxon>Teleostei</taxon>
        <taxon>Neoteleostei</taxon>
        <taxon>Acanthomorphata</taxon>
        <taxon>Eupercaria</taxon>
        <taxon>Perciformes</taxon>
        <taxon>Notothenioidei</taxon>
        <taxon>Nototheniidae</taxon>
        <taxon>Dissostichus</taxon>
    </lineage>
</organism>
<dbReference type="InterPro" id="IPR006195">
    <property type="entry name" value="aa-tRNA-synth_II"/>
</dbReference>
<dbReference type="AlphaFoldDB" id="A0A7J5X7K2"/>
<dbReference type="Gene3D" id="3.30.930.10">
    <property type="entry name" value="Bira Bifunctional Protein, Domain 2"/>
    <property type="match status" value="2"/>
</dbReference>
<dbReference type="GO" id="GO:0004824">
    <property type="term" value="F:lysine-tRNA ligase activity"/>
    <property type="evidence" value="ECO:0007669"/>
    <property type="project" value="UniProtKB-EC"/>
</dbReference>
<dbReference type="CDD" id="cd04322">
    <property type="entry name" value="LysRS_N"/>
    <property type="match status" value="1"/>
</dbReference>
<dbReference type="SUPFAM" id="SSF55681">
    <property type="entry name" value="Class II aaRS and biotin synthetases"/>
    <property type="match status" value="1"/>
</dbReference>
<keyword evidence="4" id="KW-0436">Ligase</keyword>
<proteinExistence type="inferred from homology"/>
<evidence type="ECO:0000256" key="4">
    <source>
        <dbReference type="ARBA" id="ARBA00022598"/>
    </source>
</evidence>
<name>A0A7J5X7K2_DISMA</name>
<accession>A0A7J5X7K2</accession>
<evidence type="ECO:0000259" key="12">
    <source>
        <dbReference type="PROSITE" id="PS50862"/>
    </source>
</evidence>
<evidence type="ECO:0000256" key="2">
    <source>
        <dbReference type="ARBA" id="ARBA00013166"/>
    </source>
</evidence>
<feature type="region of interest" description="Disordered" evidence="11">
    <location>
        <begin position="44"/>
        <end position="83"/>
    </location>
</feature>
<dbReference type="GO" id="GO:0005739">
    <property type="term" value="C:mitochondrion"/>
    <property type="evidence" value="ECO:0007669"/>
    <property type="project" value="TreeGrafter"/>
</dbReference>
<feature type="domain" description="Aminoacyl-transfer RNA synthetases class-II family profile" evidence="12">
    <location>
        <begin position="269"/>
        <end position="547"/>
    </location>
</feature>
<dbReference type="FunFam" id="2.40.50.140:FF:000050">
    <property type="entry name" value="Lysine--tRNA ligase"/>
    <property type="match status" value="1"/>
</dbReference>
<dbReference type="GO" id="GO:0000049">
    <property type="term" value="F:tRNA binding"/>
    <property type="evidence" value="ECO:0007669"/>
    <property type="project" value="TreeGrafter"/>
</dbReference>
<evidence type="ECO:0000256" key="5">
    <source>
        <dbReference type="ARBA" id="ARBA00022741"/>
    </source>
</evidence>
<dbReference type="PROSITE" id="PS50862">
    <property type="entry name" value="AA_TRNA_LIGASE_II"/>
    <property type="match status" value="1"/>
</dbReference>
<dbReference type="InterPro" id="IPR044136">
    <property type="entry name" value="Lys-tRNA-ligase_II_N"/>
</dbReference>
<evidence type="ECO:0000313" key="14">
    <source>
        <dbReference type="Proteomes" id="UP000518266"/>
    </source>
</evidence>
<gene>
    <name evidence="13" type="ORF">F7725_026312</name>
</gene>